<feature type="compositionally biased region" description="Polar residues" evidence="2">
    <location>
        <begin position="199"/>
        <end position="221"/>
    </location>
</feature>
<accession>A0A5J4X6W0</accession>
<evidence type="ECO:0000313" key="4">
    <source>
        <dbReference type="Proteomes" id="UP000324800"/>
    </source>
</evidence>
<reference evidence="3 4" key="1">
    <citation type="submission" date="2019-03" db="EMBL/GenBank/DDBJ databases">
        <title>Single cell metagenomics reveals metabolic interactions within the superorganism composed of flagellate Streblomastix strix and complex community of Bacteroidetes bacteria on its surface.</title>
        <authorList>
            <person name="Treitli S.C."/>
            <person name="Kolisko M."/>
            <person name="Husnik F."/>
            <person name="Keeling P."/>
            <person name="Hampl V."/>
        </authorList>
    </citation>
    <scope>NUCLEOTIDE SEQUENCE [LARGE SCALE GENOMIC DNA]</scope>
    <source>
        <strain evidence="3">ST1C</strain>
    </source>
</reference>
<organism evidence="3 4">
    <name type="scientific">Streblomastix strix</name>
    <dbReference type="NCBI Taxonomy" id="222440"/>
    <lineage>
        <taxon>Eukaryota</taxon>
        <taxon>Metamonada</taxon>
        <taxon>Preaxostyla</taxon>
        <taxon>Oxymonadida</taxon>
        <taxon>Streblomastigidae</taxon>
        <taxon>Streblomastix</taxon>
    </lineage>
</organism>
<sequence length="256" mass="28348">MINTGMNRDKLNSQIQLLYTSAKKSTHRRGAKQRLKKAERKLKQQLLKQQLQQQQNNDLNNINVDLPDIQGTVGQLTGLQPSSGVWSPGLNAGPRLMEAGLISDSNRESTDPQINESNEDNAEEEEDEQTDEAPLNQIKDNRANLISQTLVLENLGTQPQDNQILNALSQMEEDVSGPALVGVQEKPEQRKRSRKSKTEGLNASEESQGSNALTQTKTTSKVPKHKAAPNRGKKKSEQVNPEPKNSNNEGQEEDSP</sequence>
<proteinExistence type="predicted"/>
<name>A0A5J4X6W0_9EUKA</name>
<feature type="region of interest" description="Disordered" evidence="2">
    <location>
        <begin position="176"/>
        <end position="256"/>
    </location>
</feature>
<feature type="region of interest" description="Disordered" evidence="2">
    <location>
        <begin position="104"/>
        <end position="138"/>
    </location>
</feature>
<feature type="compositionally biased region" description="Acidic residues" evidence="2">
    <location>
        <begin position="117"/>
        <end position="131"/>
    </location>
</feature>
<gene>
    <name evidence="3" type="ORF">EZS28_001555</name>
</gene>
<feature type="coiled-coil region" evidence="1">
    <location>
        <begin position="28"/>
        <end position="55"/>
    </location>
</feature>
<feature type="compositionally biased region" description="Basic residues" evidence="2">
    <location>
        <begin position="222"/>
        <end position="234"/>
    </location>
</feature>
<comment type="caution">
    <text evidence="3">The sequence shown here is derived from an EMBL/GenBank/DDBJ whole genome shotgun (WGS) entry which is preliminary data.</text>
</comment>
<dbReference type="Proteomes" id="UP000324800">
    <property type="component" value="Unassembled WGS sequence"/>
</dbReference>
<dbReference type="AlphaFoldDB" id="A0A5J4X6W0"/>
<protein>
    <submittedName>
        <fullName evidence="3">Uncharacterized protein</fullName>
    </submittedName>
</protein>
<evidence type="ECO:0000256" key="2">
    <source>
        <dbReference type="SAM" id="MobiDB-lite"/>
    </source>
</evidence>
<keyword evidence="1" id="KW-0175">Coiled coil</keyword>
<dbReference type="EMBL" id="SNRW01000164">
    <property type="protein sequence ID" value="KAA6402914.1"/>
    <property type="molecule type" value="Genomic_DNA"/>
</dbReference>
<evidence type="ECO:0000256" key="1">
    <source>
        <dbReference type="SAM" id="Coils"/>
    </source>
</evidence>
<evidence type="ECO:0000313" key="3">
    <source>
        <dbReference type="EMBL" id="KAA6402914.1"/>
    </source>
</evidence>